<evidence type="ECO:0000313" key="2">
    <source>
        <dbReference type="EMBL" id="GAH53751.1"/>
    </source>
</evidence>
<protein>
    <recommendedName>
        <fullName evidence="1">Right handed beta helix domain-containing protein</fullName>
    </recommendedName>
</protein>
<dbReference type="InterPro" id="IPR012334">
    <property type="entry name" value="Pectin_lyas_fold"/>
</dbReference>
<reference evidence="2" key="1">
    <citation type="journal article" date="2014" name="Front. Microbiol.">
        <title>High frequency of phylogenetically diverse reductive dehalogenase-homologous genes in deep subseafloor sedimentary metagenomes.</title>
        <authorList>
            <person name="Kawai M."/>
            <person name="Futagami T."/>
            <person name="Toyoda A."/>
            <person name="Takaki Y."/>
            <person name="Nishi S."/>
            <person name="Hori S."/>
            <person name="Arai W."/>
            <person name="Tsubouchi T."/>
            <person name="Morono Y."/>
            <person name="Uchiyama I."/>
            <person name="Ito T."/>
            <person name="Fujiyama A."/>
            <person name="Inagaki F."/>
            <person name="Takami H."/>
        </authorList>
    </citation>
    <scope>NUCLEOTIDE SEQUENCE</scope>
    <source>
        <strain evidence="2">Expedition CK06-06</strain>
    </source>
</reference>
<dbReference type="InterPro" id="IPR022441">
    <property type="entry name" value="Para_beta_helix_rpt-2"/>
</dbReference>
<sequence length="190" mass="20582">MKSNAKLTILILITLGILFALAPMITINPSFIAANSDVINFDKENLKISALSGKIHIDNNWTDAWSAGICTGNGTYSEPYVIEDLVIDAGGSGSCIFIENSMVYFKIENCTLSRTESGPRWGAGIRLSNVNNSQLIGNNCSSNSVAIYLFCNNYNNTITGNIVNNNGGGIYLSESYYNTISGNTINNNIW</sequence>
<dbReference type="Pfam" id="PF13229">
    <property type="entry name" value="Beta_helix"/>
    <property type="match status" value="1"/>
</dbReference>
<dbReference type="AlphaFoldDB" id="X1G764"/>
<organism evidence="2">
    <name type="scientific">marine sediment metagenome</name>
    <dbReference type="NCBI Taxonomy" id="412755"/>
    <lineage>
        <taxon>unclassified sequences</taxon>
        <taxon>metagenomes</taxon>
        <taxon>ecological metagenomes</taxon>
    </lineage>
</organism>
<accession>X1G764</accession>
<dbReference type="EMBL" id="BARU01016885">
    <property type="protein sequence ID" value="GAH53751.1"/>
    <property type="molecule type" value="Genomic_DNA"/>
</dbReference>
<dbReference type="SUPFAM" id="SSF51126">
    <property type="entry name" value="Pectin lyase-like"/>
    <property type="match status" value="1"/>
</dbReference>
<comment type="caution">
    <text evidence="2">The sequence shown here is derived from an EMBL/GenBank/DDBJ whole genome shotgun (WGS) entry which is preliminary data.</text>
</comment>
<dbReference type="InterPro" id="IPR039448">
    <property type="entry name" value="Beta_helix"/>
</dbReference>
<dbReference type="InterPro" id="IPR006626">
    <property type="entry name" value="PbH1"/>
</dbReference>
<dbReference type="InterPro" id="IPR011050">
    <property type="entry name" value="Pectin_lyase_fold/virulence"/>
</dbReference>
<feature type="domain" description="Right handed beta helix" evidence="1">
    <location>
        <begin position="81"/>
        <end position="188"/>
    </location>
</feature>
<proteinExistence type="predicted"/>
<feature type="non-terminal residue" evidence="2">
    <location>
        <position position="190"/>
    </location>
</feature>
<evidence type="ECO:0000259" key="1">
    <source>
        <dbReference type="Pfam" id="PF13229"/>
    </source>
</evidence>
<gene>
    <name evidence="2" type="ORF">S03H2_28036</name>
</gene>
<dbReference type="SMART" id="SM00710">
    <property type="entry name" value="PbH1"/>
    <property type="match status" value="5"/>
</dbReference>
<dbReference type="NCBIfam" id="TIGR03804">
    <property type="entry name" value="para_beta_helix"/>
    <property type="match status" value="1"/>
</dbReference>
<name>X1G764_9ZZZZ</name>
<dbReference type="Gene3D" id="2.160.20.10">
    <property type="entry name" value="Single-stranded right-handed beta-helix, Pectin lyase-like"/>
    <property type="match status" value="1"/>
</dbReference>